<comment type="caution">
    <text evidence="1">The sequence shown here is derived from an EMBL/GenBank/DDBJ whole genome shotgun (WGS) entry which is preliminary data.</text>
</comment>
<organism evidence="1 2">
    <name type="scientific">Parnassius apollo</name>
    <name type="common">Apollo butterfly</name>
    <name type="synonym">Papilio apollo</name>
    <dbReference type="NCBI Taxonomy" id="110799"/>
    <lineage>
        <taxon>Eukaryota</taxon>
        <taxon>Metazoa</taxon>
        <taxon>Ecdysozoa</taxon>
        <taxon>Arthropoda</taxon>
        <taxon>Hexapoda</taxon>
        <taxon>Insecta</taxon>
        <taxon>Pterygota</taxon>
        <taxon>Neoptera</taxon>
        <taxon>Endopterygota</taxon>
        <taxon>Lepidoptera</taxon>
        <taxon>Glossata</taxon>
        <taxon>Ditrysia</taxon>
        <taxon>Papilionoidea</taxon>
        <taxon>Papilionidae</taxon>
        <taxon>Parnassiinae</taxon>
        <taxon>Parnassini</taxon>
        <taxon>Parnassius</taxon>
        <taxon>Parnassius</taxon>
    </lineage>
</organism>
<dbReference type="AlphaFoldDB" id="A0A8S3WUV0"/>
<reference evidence="1" key="1">
    <citation type="submission" date="2021-04" db="EMBL/GenBank/DDBJ databases">
        <authorList>
            <person name="Tunstrom K."/>
        </authorList>
    </citation>
    <scope>NUCLEOTIDE SEQUENCE</scope>
</reference>
<name>A0A8S3WUV0_PARAO</name>
<dbReference type="EMBL" id="CAJQZP010000774">
    <property type="protein sequence ID" value="CAG4984070.1"/>
    <property type="molecule type" value="Genomic_DNA"/>
</dbReference>
<evidence type="ECO:0000313" key="1">
    <source>
        <dbReference type="EMBL" id="CAG4984070.1"/>
    </source>
</evidence>
<accession>A0A8S3WUV0</accession>
<sequence>MQDKTKGDQIRAGLETDDKGESFEGIVHSDLAYYNSKKFLKYLGVKRKTSNINMNKYNSTMNGTETPVNTEMERNLHIMIDCGEYSHFDRFLQELPSETLS</sequence>
<dbReference type="OrthoDB" id="5984008at2759"/>
<proteinExistence type="predicted"/>
<dbReference type="Proteomes" id="UP000691718">
    <property type="component" value="Unassembled WGS sequence"/>
</dbReference>
<gene>
    <name evidence="1" type="ORF">PAPOLLO_LOCUS10783</name>
</gene>
<protein>
    <submittedName>
        <fullName evidence="1">(apollo) hypothetical protein</fullName>
    </submittedName>
</protein>
<keyword evidence="2" id="KW-1185">Reference proteome</keyword>
<evidence type="ECO:0000313" key="2">
    <source>
        <dbReference type="Proteomes" id="UP000691718"/>
    </source>
</evidence>